<dbReference type="Proteomes" id="UP000245627">
    <property type="component" value="Unassembled WGS sequence"/>
</dbReference>
<evidence type="ECO:0000313" key="4">
    <source>
        <dbReference type="EMBL" id="PVH25076.1"/>
    </source>
</evidence>
<dbReference type="GO" id="GO:0009166">
    <property type="term" value="P:nucleotide catabolic process"/>
    <property type="evidence" value="ECO:0007669"/>
    <property type="project" value="InterPro"/>
</dbReference>
<comment type="similarity">
    <text evidence="1 2">Belongs to the 5'-nucleotidase family.</text>
</comment>
<sequence length="322" mass="36080">MKELSLYNRRSFIKKAGALGALATLGTLPTFGQGNRGKEIKLTILHTNDVHSRIEPFPMDGSRLQGLGGVARRSTLLKKIRQEEQNVLLLDAGDMFQGTPYFNLFEGKVELELMSKMAYDAGTFGNHEFDNGLTGLLKHFDKANFPFITSNYDFSDTILAGKTKEYIILERSGLKIGIFAVGIKLDGMVDPNNHKGVKYLDPIPVANRLSKKLRSVEKCDMVICLSHIGYEYKTDQVSDLVMASQTRGIDLIIGGHTHTFLDKPTEVKNLDGEITLVNQMGYGGVNLGRIDYYFDKKSGNKRYIAQHYTVDPSLREDQQMWS</sequence>
<dbReference type="RefSeq" id="WP_116775665.1">
    <property type="nucleotide sequence ID" value="NZ_QDKG01000003.1"/>
</dbReference>
<keyword evidence="2" id="KW-0378">Hydrolase</keyword>
<keyword evidence="2" id="KW-0547">Nucleotide-binding</keyword>
<dbReference type="InterPro" id="IPR006179">
    <property type="entry name" value="5_nucleotidase/apyrase"/>
</dbReference>
<dbReference type="PANTHER" id="PTHR11575">
    <property type="entry name" value="5'-NUCLEOTIDASE-RELATED"/>
    <property type="match status" value="1"/>
</dbReference>
<dbReference type="InterPro" id="IPR006311">
    <property type="entry name" value="TAT_signal"/>
</dbReference>
<evidence type="ECO:0000313" key="5">
    <source>
        <dbReference type="Proteomes" id="UP000245627"/>
    </source>
</evidence>
<evidence type="ECO:0000256" key="2">
    <source>
        <dbReference type="RuleBase" id="RU362119"/>
    </source>
</evidence>
<keyword evidence="5" id="KW-1185">Reference proteome</keyword>
<dbReference type="InterPro" id="IPR019546">
    <property type="entry name" value="TAT_signal_bac_arc"/>
</dbReference>
<accession>A0A2T8HI01</accession>
<proteinExistence type="inferred from homology"/>
<dbReference type="PROSITE" id="PS51318">
    <property type="entry name" value="TAT"/>
    <property type="match status" value="1"/>
</dbReference>
<evidence type="ECO:0000259" key="3">
    <source>
        <dbReference type="Pfam" id="PF00149"/>
    </source>
</evidence>
<dbReference type="AlphaFoldDB" id="A0A2T8HI01"/>
<dbReference type="GO" id="GO:0016788">
    <property type="term" value="F:hydrolase activity, acting on ester bonds"/>
    <property type="evidence" value="ECO:0007669"/>
    <property type="project" value="InterPro"/>
</dbReference>
<reference evidence="4 5" key="1">
    <citation type="submission" date="2018-04" db="EMBL/GenBank/DDBJ databases">
        <title>Sphingobacterium cortibacter sp. nov.</title>
        <authorList>
            <person name="Li Y."/>
        </authorList>
    </citation>
    <scope>NUCLEOTIDE SEQUENCE [LARGE SCALE GENOMIC DNA]</scope>
    <source>
        <strain evidence="4 5">2c-3</strain>
    </source>
</reference>
<name>A0A2T8HI01_9SPHI</name>
<dbReference type="Pfam" id="PF00149">
    <property type="entry name" value="Metallophos"/>
    <property type="match status" value="1"/>
</dbReference>
<protein>
    <submittedName>
        <fullName evidence="4">Metallophosphatase</fullName>
    </submittedName>
</protein>
<dbReference type="PRINTS" id="PR01607">
    <property type="entry name" value="APYRASEFAMLY"/>
</dbReference>
<dbReference type="SUPFAM" id="SSF56300">
    <property type="entry name" value="Metallo-dependent phosphatases"/>
    <property type="match status" value="1"/>
</dbReference>
<dbReference type="OrthoDB" id="9775118at2"/>
<feature type="domain" description="Calcineurin-like phosphoesterase" evidence="3">
    <location>
        <begin position="42"/>
        <end position="259"/>
    </location>
</feature>
<dbReference type="NCBIfam" id="TIGR01409">
    <property type="entry name" value="TAT_signal_seq"/>
    <property type="match status" value="1"/>
</dbReference>
<comment type="caution">
    <text evidence="4">The sequence shown here is derived from an EMBL/GenBank/DDBJ whole genome shotgun (WGS) entry which is preliminary data.</text>
</comment>
<dbReference type="Gene3D" id="3.60.21.10">
    <property type="match status" value="1"/>
</dbReference>
<dbReference type="PROSITE" id="PS00785">
    <property type="entry name" value="5_NUCLEOTIDASE_1"/>
    <property type="match status" value="1"/>
</dbReference>
<organism evidence="4 5">
    <name type="scientific">Sphingobacterium corticibacter</name>
    <dbReference type="NCBI Taxonomy" id="2171749"/>
    <lineage>
        <taxon>Bacteria</taxon>
        <taxon>Pseudomonadati</taxon>
        <taxon>Bacteroidota</taxon>
        <taxon>Sphingobacteriia</taxon>
        <taxon>Sphingobacteriales</taxon>
        <taxon>Sphingobacteriaceae</taxon>
        <taxon>Sphingobacterium</taxon>
    </lineage>
</organism>
<evidence type="ECO:0000256" key="1">
    <source>
        <dbReference type="ARBA" id="ARBA00006654"/>
    </source>
</evidence>
<gene>
    <name evidence="4" type="ORF">DC487_09075</name>
</gene>
<dbReference type="InterPro" id="IPR029052">
    <property type="entry name" value="Metallo-depent_PP-like"/>
</dbReference>
<dbReference type="InterPro" id="IPR004843">
    <property type="entry name" value="Calcineurin-like_PHP"/>
</dbReference>
<dbReference type="PANTHER" id="PTHR11575:SF24">
    <property type="entry name" value="5'-NUCLEOTIDASE"/>
    <property type="match status" value="1"/>
</dbReference>
<dbReference type="EMBL" id="QDKG01000003">
    <property type="protein sequence ID" value="PVH25076.1"/>
    <property type="molecule type" value="Genomic_DNA"/>
</dbReference>
<dbReference type="GO" id="GO:0000166">
    <property type="term" value="F:nucleotide binding"/>
    <property type="evidence" value="ECO:0007669"/>
    <property type="project" value="UniProtKB-KW"/>
</dbReference>
<dbReference type="GO" id="GO:0046872">
    <property type="term" value="F:metal ion binding"/>
    <property type="evidence" value="ECO:0007669"/>
    <property type="project" value="InterPro"/>
</dbReference>
<dbReference type="InterPro" id="IPR006146">
    <property type="entry name" value="5'-Nucleotdase_CS"/>
</dbReference>